<reference evidence="2" key="2">
    <citation type="journal article" date="2015" name="Fish Shellfish Immunol.">
        <title>Early steps in the European eel (Anguilla anguilla)-Vibrio vulnificus interaction in the gills: Role of the RtxA13 toxin.</title>
        <authorList>
            <person name="Callol A."/>
            <person name="Pajuelo D."/>
            <person name="Ebbesson L."/>
            <person name="Teles M."/>
            <person name="MacKenzie S."/>
            <person name="Amaro C."/>
        </authorList>
    </citation>
    <scope>NUCLEOTIDE SEQUENCE</scope>
</reference>
<feature type="compositionally biased region" description="Polar residues" evidence="1">
    <location>
        <begin position="1"/>
        <end position="10"/>
    </location>
</feature>
<name>A0A0E9V4W5_ANGAN</name>
<feature type="compositionally biased region" description="Basic residues" evidence="1">
    <location>
        <begin position="13"/>
        <end position="27"/>
    </location>
</feature>
<reference evidence="2" key="1">
    <citation type="submission" date="2014-11" db="EMBL/GenBank/DDBJ databases">
        <authorList>
            <person name="Amaro Gonzalez C."/>
        </authorList>
    </citation>
    <scope>NUCLEOTIDE SEQUENCE</scope>
</reference>
<evidence type="ECO:0000256" key="1">
    <source>
        <dbReference type="SAM" id="MobiDB-lite"/>
    </source>
</evidence>
<organism evidence="2">
    <name type="scientific">Anguilla anguilla</name>
    <name type="common">European freshwater eel</name>
    <name type="synonym">Muraena anguilla</name>
    <dbReference type="NCBI Taxonomy" id="7936"/>
    <lineage>
        <taxon>Eukaryota</taxon>
        <taxon>Metazoa</taxon>
        <taxon>Chordata</taxon>
        <taxon>Craniata</taxon>
        <taxon>Vertebrata</taxon>
        <taxon>Euteleostomi</taxon>
        <taxon>Actinopterygii</taxon>
        <taxon>Neopterygii</taxon>
        <taxon>Teleostei</taxon>
        <taxon>Anguilliformes</taxon>
        <taxon>Anguillidae</taxon>
        <taxon>Anguilla</taxon>
    </lineage>
</organism>
<protein>
    <submittedName>
        <fullName evidence="2">Uncharacterized protein</fullName>
    </submittedName>
</protein>
<evidence type="ECO:0000313" key="2">
    <source>
        <dbReference type="EMBL" id="JAH73169.1"/>
    </source>
</evidence>
<accession>A0A0E9V4W5</accession>
<dbReference type="AlphaFoldDB" id="A0A0E9V4W5"/>
<feature type="compositionally biased region" description="Polar residues" evidence="1">
    <location>
        <begin position="29"/>
        <end position="40"/>
    </location>
</feature>
<proteinExistence type="predicted"/>
<feature type="region of interest" description="Disordered" evidence="1">
    <location>
        <begin position="1"/>
        <end position="40"/>
    </location>
</feature>
<dbReference type="EMBL" id="GBXM01035408">
    <property type="protein sequence ID" value="JAH73169.1"/>
    <property type="molecule type" value="Transcribed_RNA"/>
</dbReference>
<sequence>MQPQKWQNISMVRRVRKPLLSRGKRHSGTNDSVQIRTGQK</sequence>